<reference evidence="2 3" key="1">
    <citation type="submission" date="2021-12" db="EMBL/GenBank/DDBJ databases">
        <title>Siccirubricoccus leaddurans sp. nov., a high concentration Zn2+ tolerance bacterium.</title>
        <authorList>
            <person name="Cao Y."/>
        </authorList>
    </citation>
    <scope>NUCLEOTIDE SEQUENCE [LARGE SCALE GENOMIC DNA]</scope>
    <source>
        <strain evidence="2 3">KC 17139</strain>
    </source>
</reference>
<gene>
    <name evidence="2" type="ORF">JYK14_20785</name>
</gene>
<accession>A0ABT1D9K1</accession>
<feature type="chain" id="PRO_5047410868" description="Lipoprotein" evidence="1">
    <location>
        <begin position="18"/>
        <end position="166"/>
    </location>
</feature>
<keyword evidence="3" id="KW-1185">Reference proteome</keyword>
<evidence type="ECO:0000256" key="1">
    <source>
        <dbReference type="SAM" id="SignalP"/>
    </source>
</evidence>
<keyword evidence="1" id="KW-0732">Signal</keyword>
<evidence type="ECO:0000313" key="3">
    <source>
        <dbReference type="Proteomes" id="UP001523392"/>
    </source>
</evidence>
<comment type="caution">
    <text evidence="2">The sequence shown here is derived from an EMBL/GenBank/DDBJ whole genome shotgun (WGS) entry which is preliminary data.</text>
</comment>
<proteinExistence type="predicted"/>
<evidence type="ECO:0000313" key="2">
    <source>
        <dbReference type="EMBL" id="MCO6418576.1"/>
    </source>
</evidence>
<dbReference type="Proteomes" id="UP001523392">
    <property type="component" value="Unassembled WGS sequence"/>
</dbReference>
<protein>
    <recommendedName>
        <fullName evidence="4">Lipoprotein</fullName>
    </recommendedName>
</protein>
<dbReference type="RefSeq" id="WP_252955204.1">
    <property type="nucleotide sequence ID" value="NZ_JAFIRR010000138.1"/>
</dbReference>
<evidence type="ECO:0008006" key="4">
    <source>
        <dbReference type="Google" id="ProtNLM"/>
    </source>
</evidence>
<organism evidence="2 3">
    <name type="scientific">Siccirubricoccus soli</name>
    <dbReference type="NCBI Taxonomy" id="2899147"/>
    <lineage>
        <taxon>Bacteria</taxon>
        <taxon>Pseudomonadati</taxon>
        <taxon>Pseudomonadota</taxon>
        <taxon>Alphaproteobacteria</taxon>
        <taxon>Acetobacterales</taxon>
        <taxon>Roseomonadaceae</taxon>
        <taxon>Siccirubricoccus</taxon>
    </lineage>
</organism>
<feature type="signal peptide" evidence="1">
    <location>
        <begin position="1"/>
        <end position="17"/>
    </location>
</feature>
<dbReference type="EMBL" id="JAFIRR010000138">
    <property type="protein sequence ID" value="MCO6418576.1"/>
    <property type="molecule type" value="Genomic_DNA"/>
</dbReference>
<sequence length="166" mass="17671">MRPCFLLPLLLLPACEAAVPLTAGLGVAHVASVTIIGRTLPDAAVSLVSGRECSSVRLERGLSYCRTEELPPEPPPYCTRSLGRVDCWRSPPLAVPRQVGVADGRTSLTALQEAHRTRRWGDLFWDHPDPAETARPVAAPAAVAMPVLEPIAAPRARGEMVGSPAP</sequence>
<name>A0ABT1D9K1_9PROT</name>